<organism evidence="1 2">
    <name type="scientific">Candidatus Woesebacteria bacterium RIFOXYB1_FULL_38_16</name>
    <dbReference type="NCBI Taxonomy" id="1802538"/>
    <lineage>
        <taxon>Bacteria</taxon>
        <taxon>Candidatus Woeseibacteriota</taxon>
    </lineage>
</organism>
<evidence type="ECO:0008006" key="3">
    <source>
        <dbReference type="Google" id="ProtNLM"/>
    </source>
</evidence>
<dbReference type="Proteomes" id="UP000178999">
    <property type="component" value="Unassembled WGS sequence"/>
</dbReference>
<sequence>MKMKDEEVLMSVSVVFKKKGKEFVWFLVKQGDSQDWELPRTIARRGESSVRASIRLMGEQGGMRARIFEELDRHMGAGKINDRVVTQKTLYYIMENLGSGEEPLAFVESEWLPAEKAVKKLKNAREIKVLKEASKMVQVLKKAGRLKRPPVVVEEVKVE</sequence>
<dbReference type="SUPFAM" id="SSF55811">
    <property type="entry name" value="Nudix"/>
    <property type="match status" value="1"/>
</dbReference>
<comment type="caution">
    <text evidence="1">The sequence shown here is derived from an EMBL/GenBank/DDBJ whole genome shotgun (WGS) entry which is preliminary data.</text>
</comment>
<accession>A0A1F8CTE1</accession>
<evidence type="ECO:0000313" key="1">
    <source>
        <dbReference type="EMBL" id="OGM79580.1"/>
    </source>
</evidence>
<proteinExistence type="predicted"/>
<protein>
    <recommendedName>
        <fullName evidence="3">Nudix hydrolase domain-containing protein</fullName>
    </recommendedName>
</protein>
<evidence type="ECO:0000313" key="2">
    <source>
        <dbReference type="Proteomes" id="UP000178999"/>
    </source>
</evidence>
<name>A0A1F8CTE1_9BACT</name>
<dbReference type="EMBL" id="MGHY01000011">
    <property type="protein sequence ID" value="OGM79580.1"/>
    <property type="molecule type" value="Genomic_DNA"/>
</dbReference>
<dbReference type="AlphaFoldDB" id="A0A1F8CTE1"/>
<gene>
    <name evidence="1" type="ORF">A2382_02405</name>
</gene>
<dbReference type="Gene3D" id="3.90.79.10">
    <property type="entry name" value="Nucleoside Triphosphate Pyrophosphohydrolase"/>
    <property type="match status" value="1"/>
</dbReference>
<reference evidence="1 2" key="1">
    <citation type="journal article" date="2016" name="Nat. Commun.">
        <title>Thousands of microbial genomes shed light on interconnected biogeochemical processes in an aquifer system.</title>
        <authorList>
            <person name="Anantharaman K."/>
            <person name="Brown C.T."/>
            <person name="Hug L.A."/>
            <person name="Sharon I."/>
            <person name="Castelle C.J."/>
            <person name="Probst A.J."/>
            <person name="Thomas B.C."/>
            <person name="Singh A."/>
            <person name="Wilkins M.J."/>
            <person name="Karaoz U."/>
            <person name="Brodie E.L."/>
            <person name="Williams K.H."/>
            <person name="Hubbard S.S."/>
            <person name="Banfield J.F."/>
        </authorList>
    </citation>
    <scope>NUCLEOTIDE SEQUENCE [LARGE SCALE GENOMIC DNA]</scope>
</reference>
<dbReference type="InterPro" id="IPR015797">
    <property type="entry name" value="NUDIX_hydrolase-like_dom_sf"/>
</dbReference>